<protein>
    <submittedName>
        <fullName evidence="3">Glycosyltransferase</fullName>
        <ecNumber evidence="3">2.4.-.-</ecNumber>
    </submittedName>
</protein>
<evidence type="ECO:0000313" key="4">
    <source>
        <dbReference type="Proteomes" id="UP001589733"/>
    </source>
</evidence>
<dbReference type="EMBL" id="JBHLYR010000045">
    <property type="protein sequence ID" value="MFB9993214.1"/>
    <property type="molecule type" value="Genomic_DNA"/>
</dbReference>
<feature type="domain" description="Glycosyltransferase subfamily 4-like N-terminal" evidence="2">
    <location>
        <begin position="18"/>
        <end position="182"/>
    </location>
</feature>
<comment type="caution">
    <text evidence="3">The sequence shown here is derived from an EMBL/GenBank/DDBJ whole genome shotgun (WGS) entry which is preliminary data.</text>
</comment>
<dbReference type="PANTHER" id="PTHR45947">
    <property type="entry name" value="SULFOQUINOVOSYL TRANSFERASE SQD2"/>
    <property type="match status" value="1"/>
</dbReference>
<dbReference type="Gene3D" id="3.40.50.2000">
    <property type="entry name" value="Glycogen Phosphorylase B"/>
    <property type="match status" value="2"/>
</dbReference>
<gene>
    <name evidence="3" type="ORF">ACFFLM_14675</name>
</gene>
<feature type="domain" description="Glycosyl transferase family 1" evidence="1">
    <location>
        <begin position="191"/>
        <end position="350"/>
    </location>
</feature>
<evidence type="ECO:0000259" key="2">
    <source>
        <dbReference type="Pfam" id="PF13439"/>
    </source>
</evidence>
<dbReference type="Pfam" id="PF13439">
    <property type="entry name" value="Glyco_transf_4"/>
    <property type="match status" value="1"/>
</dbReference>
<dbReference type="EC" id="2.4.-.-" evidence="3"/>
<keyword evidence="3" id="KW-0808">Transferase</keyword>
<organism evidence="3 4">
    <name type="scientific">Deinococcus oregonensis</name>
    <dbReference type="NCBI Taxonomy" id="1805970"/>
    <lineage>
        <taxon>Bacteria</taxon>
        <taxon>Thermotogati</taxon>
        <taxon>Deinococcota</taxon>
        <taxon>Deinococci</taxon>
        <taxon>Deinococcales</taxon>
        <taxon>Deinococcaceae</taxon>
        <taxon>Deinococcus</taxon>
    </lineage>
</organism>
<keyword evidence="4" id="KW-1185">Reference proteome</keyword>
<dbReference type="RefSeq" id="WP_380011598.1">
    <property type="nucleotide sequence ID" value="NZ_JBHLYR010000045.1"/>
</dbReference>
<dbReference type="PANTHER" id="PTHR45947:SF14">
    <property type="entry name" value="SLL1723 PROTEIN"/>
    <property type="match status" value="1"/>
</dbReference>
<dbReference type="InterPro" id="IPR028098">
    <property type="entry name" value="Glyco_trans_4-like_N"/>
</dbReference>
<evidence type="ECO:0000313" key="3">
    <source>
        <dbReference type="EMBL" id="MFB9993214.1"/>
    </source>
</evidence>
<dbReference type="Proteomes" id="UP001589733">
    <property type="component" value="Unassembled WGS sequence"/>
</dbReference>
<dbReference type="Pfam" id="PF00534">
    <property type="entry name" value="Glycos_transf_1"/>
    <property type="match status" value="1"/>
</dbReference>
<dbReference type="InterPro" id="IPR050194">
    <property type="entry name" value="Glycosyltransferase_grp1"/>
</dbReference>
<accession>A0ABV6B0E4</accession>
<proteinExistence type="predicted"/>
<keyword evidence="3" id="KW-0328">Glycosyltransferase</keyword>
<dbReference type="SUPFAM" id="SSF53756">
    <property type="entry name" value="UDP-Glycosyltransferase/glycogen phosphorylase"/>
    <property type="match status" value="1"/>
</dbReference>
<sequence>MIPNVVIYHEDLLTYSETFILNQAEALAHFRPYYVGTRRVEGIATPADRTIVLNGGDTTGRLSELWYKATGFSPHLDTQIRSLQPRLMHAHFGSDGAMALPLARRLRLPLVVTFHGSDATMHDEHLLASGSLRNRRLVTKRPQLIQTGALFIAVSEHIRAKLLAKGFPAQRVVTQYNGIDTSVFVPASGPADEPLVLFVGRHVEKKGGQYLLRAMHAVQQQLPAARLVLIGDGPLRSQLEELSAQLGLNSLFLGRQTPEQVREWMRAARVFCLPSITASNGDTEGLPTVILEAMAMGLPTVTTDSAGNPEAVTHGQTGWVVPERDEAGLAHALLTLLEDSELRRNFRAAALDDVRARFDSRHLIRGLEDLYGRVMVPAHAHSERQSYAPGDVGST</sequence>
<evidence type="ECO:0000259" key="1">
    <source>
        <dbReference type="Pfam" id="PF00534"/>
    </source>
</evidence>
<reference evidence="3 4" key="1">
    <citation type="submission" date="2024-09" db="EMBL/GenBank/DDBJ databases">
        <authorList>
            <person name="Sun Q."/>
            <person name="Mori K."/>
        </authorList>
    </citation>
    <scope>NUCLEOTIDE SEQUENCE [LARGE SCALE GENOMIC DNA]</scope>
    <source>
        <strain evidence="3 4">JCM 13503</strain>
    </source>
</reference>
<dbReference type="GO" id="GO:0016757">
    <property type="term" value="F:glycosyltransferase activity"/>
    <property type="evidence" value="ECO:0007669"/>
    <property type="project" value="UniProtKB-KW"/>
</dbReference>
<dbReference type="InterPro" id="IPR001296">
    <property type="entry name" value="Glyco_trans_1"/>
</dbReference>
<name>A0ABV6B0E4_9DEIO</name>